<feature type="transmembrane region" description="Helical" evidence="1">
    <location>
        <begin position="7"/>
        <end position="33"/>
    </location>
</feature>
<accession>A0A2R6W3Q0</accession>
<keyword evidence="1" id="KW-1133">Transmembrane helix</keyword>
<evidence type="ECO:0000313" key="2">
    <source>
        <dbReference type="EMBL" id="PTQ28471.1"/>
    </source>
</evidence>
<protein>
    <submittedName>
        <fullName evidence="2">Uncharacterized protein</fullName>
    </submittedName>
</protein>
<evidence type="ECO:0000313" key="3">
    <source>
        <dbReference type="Proteomes" id="UP000244005"/>
    </source>
</evidence>
<dbReference type="AlphaFoldDB" id="A0A2R6W3Q0"/>
<gene>
    <name evidence="2" type="ORF">MARPO_0162s0004</name>
</gene>
<name>A0A2R6W3Q0_MARPO</name>
<organism evidence="2 3">
    <name type="scientific">Marchantia polymorpha</name>
    <name type="common">Common liverwort</name>
    <name type="synonym">Marchantia aquatica</name>
    <dbReference type="NCBI Taxonomy" id="3197"/>
    <lineage>
        <taxon>Eukaryota</taxon>
        <taxon>Viridiplantae</taxon>
        <taxon>Streptophyta</taxon>
        <taxon>Embryophyta</taxon>
        <taxon>Marchantiophyta</taxon>
        <taxon>Marchantiopsida</taxon>
        <taxon>Marchantiidae</taxon>
        <taxon>Marchantiales</taxon>
        <taxon>Marchantiaceae</taxon>
        <taxon>Marchantia</taxon>
    </lineage>
</organism>
<proteinExistence type="predicted"/>
<reference evidence="3" key="1">
    <citation type="journal article" date="2017" name="Cell">
        <title>Insights into land plant evolution garnered from the Marchantia polymorpha genome.</title>
        <authorList>
            <person name="Bowman J.L."/>
            <person name="Kohchi T."/>
            <person name="Yamato K.T."/>
            <person name="Jenkins J."/>
            <person name="Shu S."/>
            <person name="Ishizaki K."/>
            <person name="Yamaoka S."/>
            <person name="Nishihama R."/>
            <person name="Nakamura Y."/>
            <person name="Berger F."/>
            <person name="Adam C."/>
            <person name="Aki S.S."/>
            <person name="Althoff F."/>
            <person name="Araki T."/>
            <person name="Arteaga-Vazquez M.A."/>
            <person name="Balasubrmanian S."/>
            <person name="Barry K."/>
            <person name="Bauer D."/>
            <person name="Boehm C.R."/>
            <person name="Briginshaw L."/>
            <person name="Caballero-Perez J."/>
            <person name="Catarino B."/>
            <person name="Chen F."/>
            <person name="Chiyoda S."/>
            <person name="Chovatia M."/>
            <person name="Davies K.M."/>
            <person name="Delmans M."/>
            <person name="Demura T."/>
            <person name="Dierschke T."/>
            <person name="Dolan L."/>
            <person name="Dorantes-Acosta A.E."/>
            <person name="Eklund D.M."/>
            <person name="Florent S.N."/>
            <person name="Flores-Sandoval E."/>
            <person name="Fujiyama A."/>
            <person name="Fukuzawa H."/>
            <person name="Galik B."/>
            <person name="Grimanelli D."/>
            <person name="Grimwood J."/>
            <person name="Grossniklaus U."/>
            <person name="Hamada T."/>
            <person name="Haseloff J."/>
            <person name="Hetherington A.J."/>
            <person name="Higo A."/>
            <person name="Hirakawa Y."/>
            <person name="Hundley H.N."/>
            <person name="Ikeda Y."/>
            <person name="Inoue K."/>
            <person name="Inoue S.I."/>
            <person name="Ishida S."/>
            <person name="Jia Q."/>
            <person name="Kakita M."/>
            <person name="Kanazawa T."/>
            <person name="Kawai Y."/>
            <person name="Kawashima T."/>
            <person name="Kennedy M."/>
            <person name="Kinose K."/>
            <person name="Kinoshita T."/>
            <person name="Kohara Y."/>
            <person name="Koide E."/>
            <person name="Komatsu K."/>
            <person name="Kopischke S."/>
            <person name="Kubo M."/>
            <person name="Kyozuka J."/>
            <person name="Lagercrantz U."/>
            <person name="Lin S.S."/>
            <person name="Lindquist E."/>
            <person name="Lipzen A.M."/>
            <person name="Lu C.W."/>
            <person name="De Luna E."/>
            <person name="Martienssen R.A."/>
            <person name="Minamino N."/>
            <person name="Mizutani M."/>
            <person name="Mizutani M."/>
            <person name="Mochizuki N."/>
            <person name="Monte I."/>
            <person name="Mosher R."/>
            <person name="Nagasaki H."/>
            <person name="Nakagami H."/>
            <person name="Naramoto S."/>
            <person name="Nishitani K."/>
            <person name="Ohtani M."/>
            <person name="Okamoto T."/>
            <person name="Okumura M."/>
            <person name="Phillips J."/>
            <person name="Pollak B."/>
            <person name="Reinders A."/>
            <person name="Rovekamp M."/>
            <person name="Sano R."/>
            <person name="Sawa S."/>
            <person name="Schmid M.W."/>
            <person name="Shirakawa M."/>
            <person name="Solano R."/>
            <person name="Spunde A."/>
            <person name="Suetsugu N."/>
            <person name="Sugano S."/>
            <person name="Sugiyama A."/>
            <person name="Sun R."/>
            <person name="Suzuki Y."/>
            <person name="Takenaka M."/>
            <person name="Takezawa D."/>
            <person name="Tomogane H."/>
            <person name="Tsuzuki M."/>
            <person name="Ueda T."/>
            <person name="Umeda M."/>
            <person name="Ward J.M."/>
            <person name="Watanabe Y."/>
            <person name="Yazaki K."/>
            <person name="Yokoyama R."/>
            <person name="Yoshitake Y."/>
            <person name="Yotsui I."/>
            <person name="Zachgo S."/>
            <person name="Schmutz J."/>
        </authorList>
    </citation>
    <scope>NUCLEOTIDE SEQUENCE [LARGE SCALE GENOMIC DNA]</scope>
    <source>
        <strain evidence="3">Tak-1</strain>
    </source>
</reference>
<keyword evidence="1" id="KW-0812">Transmembrane</keyword>
<dbReference type="Gramene" id="Mp4g00170.1">
    <property type="protein sequence ID" value="Mp4g00170.1.cds"/>
    <property type="gene ID" value="Mp4g00170"/>
</dbReference>
<dbReference type="EMBL" id="KZ772832">
    <property type="protein sequence ID" value="PTQ28471.1"/>
    <property type="molecule type" value="Genomic_DNA"/>
</dbReference>
<keyword evidence="1" id="KW-0472">Membrane</keyword>
<evidence type="ECO:0000256" key="1">
    <source>
        <dbReference type="SAM" id="Phobius"/>
    </source>
</evidence>
<dbReference type="Proteomes" id="UP000244005">
    <property type="component" value="Unassembled WGS sequence"/>
</dbReference>
<sequence>MRSRVICICMVHGVIYSNLLGEGLFVAFFYLYVGQGAQGNPEPVRILLKLYKMLARQS</sequence>
<keyword evidence="3" id="KW-1185">Reference proteome</keyword>